<dbReference type="KEGG" id="sari:H5J25_18835"/>
<dbReference type="EMBL" id="CP061036">
    <property type="protein sequence ID" value="QQV79306.1"/>
    <property type="molecule type" value="Genomic_DNA"/>
</dbReference>
<evidence type="ECO:0000313" key="2">
    <source>
        <dbReference type="Proteomes" id="UP000595894"/>
    </source>
</evidence>
<evidence type="ECO:0000313" key="1">
    <source>
        <dbReference type="EMBL" id="QQV79306.1"/>
    </source>
</evidence>
<geneLocation type="plasmid" evidence="1 2">
    <name>punnamed1</name>
</geneLocation>
<proteinExistence type="predicted"/>
<accession>A0A974NYK9</accession>
<keyword evidence="2" id="KW-1185">Reference proteome</keyword>
<dbReference type="RefSeq" id="WP_202096586.1">
    <property type="nucleotide sequence ID" value="NZ_CP061036.1"/>
</dbReference>
<dbReference type="AlphaFoldDB" id="A0A974NYK9"/>
<organism evidence="1 2">
    <name type="scientific">Sphingomonas aliaeris</name>
    <dbReference type="NCBI Taxonomy" id="2759526"/>
    <lineage>
        <taxon>Bacteria</taxon>
        <taxon>Pseudomonadati</taxon>
        <taxon>Pseudomonadota</taxon>
        <taxon>Alphaproteobacteria</taxon>
        <taxon>Sphingomonadales</taxon>
        <taxon>Sphingomonadaceae</taxon>
        <taxon>Sphingomonas</taxon>
    </lineage>
</organism>
<reference evidence="2" key="1">
    <citation type="submission" date="2020-09" db="EMBL/GenBank/DDBJ databases">
        <title>Sphingomonas sp., a new species isolated from pork steak.</title>
        <authorList>
            <person name="Heidler von Heilborn D."/>
        </authorList>
    </citation>
    <scope>NUCLEOTIDE SEQUENCE [LARGE SCALE GENOMIC DNA]</scope>
    <source>
        <plasmid evidence="2">punnamed1</plasmid>
    </source>
</reference>
<dbReference type="Proteomes" id="UP000595894">
    <property type="component" value="Plasmid punnamed1"/>
</dbReference>
<protein>
    <submittedName>
        <fullName evidence="1">Uncharacterized protein</fullName>
    </submittedName>
</protein>
<name>A0A974NYK9_9SPHN</name>
<sequence>MGDRVSVSITIGGHLPAKLVDDFVSVLQVERLSTEWGGELFDHNQFPKDEPLRLFAQEVLNGEVVDVEDFCCANDLPYIRWSGASASFGAEVVVWTGQGERHSFTADDNQNVVLGADEARELGSYEAILEHFRNGAYEPPAFLVVS</sequence>
<gene>
    <name evidence="1" type="ORF">H5J25_18835</name>
</gene>
<keyword evidence="1" id="KW-0614">Plasmid</keyword>